<dbReference type="EMBL" id="HACA01028801">
    <property type="protein sequence ID" value="CDW46162.1"/>
    <property type="molecule type" value="Transcribed_RNA"/>
</dbReference>
<keyword evidence="1" id="KW-1133">Transmembrane helix</keyword>
<sequence length="110" mass="12733">MTSRSVSSLQGIWDCVIYNSRTWGLISYTPLLLLVVVDVVNCAFKISKQLFDVRKLCHAQESSMTAFPRVSYIVNTCLELKFVQLTEIYCLISHFKIEITELNTFLMFRI</sequence>
<organism evidence="2">
    <name type="scientific">Lepeophtheirus salmonis</name>
    <name type="common">Salmon louse</name>
    <name type="synonym">Caligus salmonis</name>
    <dbReference type="NCBI Taxonomy" id="72036"/>
    <lineage>
        <taxon>Eukaryota</taxon>
        <taxon>Metazoa</taxon>
        <taxon>Ecdysozoa</taxon>
        <taxon>Arthropoda</taxon>
        <taxon>Crustacea</taxon>
        <taxon>Multicrustacea</taxon>
        <taxon>Hexanauplia</taxon>
        <taxon>Copepoda</taxon>
        <taxon>Siphonostomatoida</taxon>
        <taxon>Caligidae</taxon>
        <taxon>Lepeophtheirus</taxon>
    </lineage>
</organism>
<keyword evidence="1" id="KW-0812">Transmembrane</keyword>
<keyword evidence="1" id="KW-0472">Membrane</keyword>
<evidence type="ECO:0000256" key="1">
    <source>
        <dbReference type="SAM" id="Phobius"/>
    </source>
</evidence>
<dbReference type="AlphaFoldDB" id="A0A0K2V7M8"/>
<reference evidence="2" key="1">
    <citation type="submission" date="2014-05" db="EMBL/GenBank/DDBJ databases">
        <authorList>
            <person name="Chronopoulou M."/>
        </authorList>
    </citation>
    <scope>NUCLEOTIDE SEQUENCE</scope>
    <source>
        <tissue evidence="2">Whole organism</tissue>
    </source>
</reference>
<protein>
    <submittedName>
        <fullName evidence="2">Uncharacterized protein</fullName>
    </submittedName>
</protein>
<proteinExistence type="predicted"/>
<accession>A0A0K2V7M8</accession>
<evidence type="ECO:0000313" key="2">
    <source>
        <dbReference type="EMBL" id="CDW46162.1"/>
    </source>
</evidence>
<name>A0A0K2V7M8_LEPSM</name>
<feature type="transmembrane region" description="Helical" evidence="1">
    <location>
        <begin position="25"/>
        <end position="44"/>
    </location>
</feature>